<keyword evidence="1" id="KW-0547">Nucleotide-binding</keyword>
<evidence type="ECO:0000313" key="6">
    <source>
        <dbReference type="Proteomes" id="UP001597277"/>
    </source>
</evidence>
<name>A0ABW4L8J4_9MICO</name>
<dbReference type="PROSITE" id="PS50893">
    <property type="entry name" value="ABC_TRANSPORTER_2"/>
    <property type="match status" value="1"/>
</dbReference>
<dbReference type="GO" id="GO:0005524">
    <property type="term" value="F:ATP binding"/>
    <property type="evidence" value="ECO:0007669"/>
    <property type="project" value="UniProtKB-KW"/>
</dbReference>
<dbReference type="RefSeq" id="WP_388010657.1">
    <property type="nucleotide sequence ID" value="NZ_JBHUEE010000013.1"/>
</dbReference>
<gene>
    <name evidence="5" type="ORF">ACFSE6_18025</name>
</gene>
<evidence type="ECO:0000256" key="1">
    <source>
        <dbReference type="ARBA" id="ARBA00022741"/>
    </source>
</evidence>
<evidence type="ECO:0000256" key="2">
    <source>
        <dbReference type="ARBA" id="ARBA00022840"/>
    </source>
</evidence>
<dbReference type="InterPro" id="IPR003439">
    <property type="entry name" value="ABC_transporter-like_ATP-bd"/>
</dbReference>
<evidence type="ECO:0000259" key="4">
    <source>
        <dbReference type="PROSITE" id="PS50893"/>
    </source>
</evidence>
<dbReference type="InterPro" id="IPR003593">
    <property type="entry name" value="AAA+_ATPase"/>
</dbReference>
<dbReference type="Pfam" id="PF00005">
    <property type="entry name" value="ABC_tran"/>
    <property type="match status" value="1"/>
</dbReference>
<organism evidence="5 6">
    <name type="scientific">Georgenia deserti</name>
    <dbReference type="NCBI Taxonomy" id="2093781"/>
    <lineage>
        <taxon>Bacteria</taxon>
        <taxon>Bacillati</taxon>
        <taxon>Actinomycetota</taxon>
        <taxon>Actinomycetes</taxon>
        <taxon>Micrococcales</taxon>
        <taxon>Bogoriellaceae</taxon>
        <taxon>Georgenia</taxon>
    </lineage>
</organism>
<keyword evidence="6" id="KW-1185">Reference proteome</keyword>
<accession>A0ABW4L8J4</accession>
<sequence>MTETEIDSPALAPLAGEPEGGARGRPTAAGLTITGMSVELDGAVILDGVDAEVPPGAVTALVGPNGSGKSTLLRALVGALPAGGSVWLGGEDLRRMPRRSRARRLALVEQDAGGEVSRSVLDVVLLGRTPHRPRWGADSASDLAVAQAALARAGATELSGRDFATLSGGERQRVHLSRALAQQPEVLMLDEPTNHLDVAAQLDVLGLTRDLRGDGVTVLAALHDLNHAMRYADHVVVLADGRAVAAGPPAEVLTGELVSEVYRVRASRVSAGGRDLLVMDPA</sequence>
<dbReference type="CDD" id="cd03214">
    <property type="entry name" value="ABC_Iron-Siderophores_B12_Hemin"/>
    <property type="match status" value="1"/>
</dbReference>
<dbReference type="PANTHER" id="PTHR42794:SF2">
    <property type="entry name" value="ABC TRANSPORTER ATP-BINDING PROTEIN"/>
    <property type="match status" value="1"/>
</dbReference>
<dbReference type="SMART" id="SM00382">
    <property type="entry name" value="AAA"/>
    <property type="match status" value="1"/>
</dbReference>
<reference evidence="6" key="1">
    <citation type="journal article" date="2019" name="Int. J. Syst. Evol. Microbiol.">
        <title>The Global Catalogue of Microorganisms (GCM) 10K type strain sequencing project: providing services to taxonomists for standard genome sequencing and annotation.</title>
        <authorList>
            <consortium name="The Broad Institute Genomics Platform"/>
            <consortium name="The Broad Institute Genome Sequencing Center for Infectious Disease"/>
            <person name="Wu L."/>
            <person name="Ma J."/>
        </authorList>
    </citation>
    <scope>NUCLEOTIDE SEQUENCE [LARGE SCALE GENOMIC DNA]</scope>
    <source>
        <strain evidence="6">JCM 17130</strain>
    </source>
</reference>
<comment type="caution">
    <text evidence="5">The sequence shown here is derived from an EMBL/GenBank/DDBJ whole genome shotgun (WGS) entry which is preliminary data.</text>
</comment>
<proteinExistence type="predicted"/>
<dbReference type="Proteomes" id="UP001597277">
    <property type="component" value="Unassembled WGS sequence"/>
</dbReference>
<dbReference type="EMBL" id="JBHUEE010000013">
    <property type="protein sequence ID" value="MFD1719746.1"/>
    <property type="molecule type" value="Genomic_DNA"/>
</dbReference>
<dbReference type="PANTHER" id="PTHR42794">
    <property type="entry name" value="HEMIN IMPORT ATP-BINDING PROTEIN HMUV"/>
    <property type="match status" value="1"/>
</dbReference>
<feature type="region of interest" description="Disordered" evidence="3">
    <location>
        <begin position="1"/>
        <end position="28"/>
    </location>
</feature>
<dbReference type="Gene3D" id="3.40.50.300">
    <property type="entry name" value="P-loop containing nucleotide triphosphate hydrolases"/>
    <property type="match status" value="1"/>
</dbReference>
<dbReference type="SUPFAM" id="SSF52540">
    <property type="entry name" value="P-loop containing nucleoside triphosphate hydrolases"/>
    <property type="match status" value="1"/>
</dbReference>
<keyword evidence="2 5" id="KW-0067">ATP-binding</keyword>
<protein>
    <submittedName>
        <fullName evidence="5">ABC transporter ATP-binding protein</fullName>
    </submittedName>
</protein>
<feature type="domain" description="ABC transporter" evidence="4">
    <location>
        <begin position="31"/>
        <end position="265"/>
    </location>
</feature>
<evidence type="ECO:0000256" key="3">
    <source>
        <dbReference type="SAM" id="MobiDB-lite"/>
    </source>
</evidence>
<dbReference type="InterPro" id="IPR027417">
    <property type="entry name" value="P-loop_NTPase"/>
</dbReference>
<evidence type="ECO:0000313" key="5">
    <source>
        <dbReference type="EMBL" id="MFD1719746.1"/>
    </source>
</evidence>